<feature type="transmembrane region" description="Helical" evidence="3">
    <location>
        <begin position="416"/>
        <end position="437"/>
    </location>
</feature>
<dbReference type="OrthoDB" id="676979at2759"/>
<accession>A0A4Q1BS87</accession>
<dbReference type="InterPro" id="IPR051848">
    <property type="entry name" value="PGIP"/>
</dbReference>
<dbReference type="Proteomes" id="UP000289152">
    <property type="component" value="Unassembled WGS sequence"/>
</dbReference>
<feature type="compositionally biased region" description="Basic and acidic residues" evidence="2">
    <location>
        <begin position="178"/>
        <end position="191"/>
    </location>
</feature>
<evidence type="ECO:0000256" key="2">
    <source>
        <dbReference type="SAM" id="MobiDB-lite"/>
    </source>
</evidence>
<dbReference type="VEuPathDB" id="FungiDB:TREMEDRAFT_66739"/>
<dbReference type="Gene3D" id="3.80.10.10">
    <property type="entry name" value="Ribonuclease Inhibitor"/>
    <property type="match status" value="2"/>
</dbReference>
<name>A0A4Q1BS87_TREME</name>
<dbReference type="InterPro" id="IPR001611">
    <property type="entry name" value="Leu-rich_rpt"/>
</dbReference>
<feature type="compositionally biased region" description="Pro residues" evidence="2">
    <location>
        <begin position="153"/>
        <end position="168"/>
    </location>
</feature>
<evidence type="ECO:0000313" key="5">
    <source>
        <dbReference type="Proteomes" id="UP000289152"/>
    </source>
</evidence>
<feature type="compositionally biased region" description="Polar residues" evidence="2">
    <location>
        <begin position="262"/>
        <end position="279"/>
    </location>
</feature>
<dbReference type="AlphaFoldDB" id="A0A4Q1BS87"/>
<keyword evidence="3" id="KW-1133">Transmembrane helix</keyword>
<proteinExistence type="predicted"/>
<dbReference type="InParanoid" id="A0A4Q1BS87"/>
<reference evidence="4 5" key="1">
    <citation type="submission" date="2016-06" db="EMBL/GenBank/DDBJ databases">
        <title>Evolution of pathogenesis and genome organization in the Tremellales.</title>
        <authorList>
            <person name="Cuomo C."/>
            <person name="Litvintseva A."/>
            <person name="Heitman J."/>
            <person name="Chen Y."/>
            <person name="Sun S."/>
            <person name="Springer D."/>
            <person name="Dromer F."/>
            <person name="Young S."/>
            <person name="Zeng Q."/>
            <person name="Chapman S."/>
            <person name="Gujja S."/>
            <person name="Saif S."/>
            <person name="Birren B."/>
        </authorList>
    </citation>
    <scope>NUCLEOTIDE SEQUENCE [LARGE SCALE GENOMIC DNA]</scope>
    <source>
        <strain evidence="4 5">ATCC 28783</strain>
    </source>
</reference>
<evidence type="ECO:0000313" key="4">
    <source>
        <dbReference type="EMBL" id="RXK40806.1"/>
    </source>
</evidence>
<feature type="region of interest" description="Disordered" evidence="2">
    <location>
        <begin position="137"/>
        <end position="196"/>
    </location>
</feature>
<feature type="region of interest" description="Disordered" evidence="2">
    <location>
        <begin position="40"/>
        <end position="124"/>
    </location>
</feature>
<comment type="caution">
    <text evidence="4">The sequence shown here is derived from an EMBL/GenBank/DDBJ whole genome shotgun (WGS) entry which is preliminary data.</text>
</comment>
<feature type="compositionally biased region" description="Polar residues" evidence="2">
    <location>
        <begin position="137"/>
        <end position="151"/>
    </location>
</feature>
<feature type="region of interest" description="Disordered" evidence="2">
    <location>
        <begin position="440"/>
        <end position="475"/>
    </location>
</feature>
<sequence>MVADGPSRFKSRFSLLSLLPTRHPPIVISNPQPIPSLPTQHIHQPRDIKQVKHSRPALAPAPISPVRSARAFPCSPITNYGPFDEDPFTPPRRIGSPGSSYTNSPGGRRGSPRRPPPLDLDKVRKAYPPKDDVLASATTQHDPSIFPSQTRPKTPPPPPPHAPSPPILPEYNVPKKVTRGERSKREERSNVEDPFEIVQIEPGHKYSSWQRGKIDIKPGQIIPRSLMPPSSNYFTEPDPVPEDTYDSVLADVLLTPTYLRPSPNSNCQTQWSPASSPSSRQKRKTLLGKVGQVVSTAARKSAFVPKGILKHGGMNTDPAERSLKELKEREAREMDRYRLAQHKAGVDIGRSYSTSLSPVLDMRAEGLRRSPGYVGHREQQVGIEHFEVDGKKSNGWGHGGKDDLEKVKRKQKIWKYSIVLIILALAALIIGLCTSLLTRSSGSSTTSSTSSNSTSSSSSLSSSQSTTASPPTSTSTSQTLTTCLQQFSSSAPTSPLSYSCSDCVPLLSSAQNDFTVPLVGGNSTGVGAALQFCALLDVYRGTQDVSGLKTGGWAGNASPCDGWSGVTCDSRGRITELTLKYPNVPTTLPDSLINIISLQTLHLTGNSSIPSGPFPNALTKLSNLTVIDIEYTALTGPLSNDAFESASKLQALFLVYNAQLGTTLPNLVNSKSLTTLAVTGQRLTNISVDQLPSSLTYLDLSFNSLSGQIPSFSQLTSLQTLLLENDSFTSPPTSLPSTLSTLSLTSNPALSGSLPASVCSSTTLTSCDLRSTLLSASSNTTTTTNNSTSSKVCGQCKFQ</sequence>
<evidence type="ECO:0000256" key="1">
    <source>
        <dbReference type="ARBA" id="ARBA00004196"/>
    </source>
</evidence>
<dbReference type="SUPFAM" id="SSF52058">
    <property type="entry name" value="L domain-like"/>
    <property type="match status" value="1"/>
</dbReference>
<dbReference type="PANTHER" id="PTHR48059">
    <property type="entry name" value="POLYGALACTURONASE INHIBITOR 1"/>
    <property type="match status" value="1"/>
</dbReference>
<keyword evidence="3" id="KW-0472">Membrane</keyword>
<organism evidence="4 5">
    <name type="scientific">Tremella mesenterica</name>
    <name type="common">Jelly fungus</name>
    <dbReference type="NCBI Taxonomy" id="5217"/>
    <lineage>
        <taxon>Eukaryota</taxon>
        <taxon>Fungi</taxon>
        <taxon>Dikarya</taxon>
        <taxon>Basidiomycota</taxon>
        <taxon>Agaricomycotina</taxon>
        <taxon>Tremellomycetes</taxon>
        <taxon>Tremellales</taxon>
        <taxon>Tremellaceae</taxon>
        <taxon>Tremella</taxon>
    </lineage>
</organism>
<keyword evidence="5" id="KW-1185">Reference proteome</keyword>
<dbReference type="EMBL" id="SDIL01000014">
    <property type="protein sequence ID" value="RXK40806.1"/>
    <property type="molecule type" value="Genomic_DNA"/>
</dbReference>
<dbReference type="PROSITE" id="PS51450">
    <property type="entry name" value="LRR"/>
    <property type="match status" value="1"/>
</dbReference>
<comment type="subcellular location">
    <subcellularLocation>
        <location evidence="1">Cell envelope</location>
    </subcellularLocation>
</comment>
<protein>
    <submittedName>
        <fullName evidence="4">Uncharacterized protein</fullName>
    </submittedName>
</protein>
<evidence type="ECO:0000256" key="3">
    <source>
        <dbReference type="SAM" id="Phobius"/>
    </source>
</evidence>
<gene>
    <name evidence="4" type="ORF">M231_01865</name>
</gene>
<dbReference type="InterPro" id="IPR032675">
    <property type="entry name" value="LRR_dom_sf"/>
</dbReference>
<dbReference type="STRING" id="5217.A0A4Q1BS87"/>
<dbReference type="PANTHER" id="PTHR48059:SF30">
    <property type="entry name" value="OS06G0587000 PROTEIN"/>
    <property type="match status" value="1"/>
</dbReference>
<keyword evidence="3" id="KW-0812">Transmembrane</keyword>
<feature type="region of interest" description="Disordered" evidence="2">
    <location>
        <begin position="260"/>
        <end position="283"/>
    </location>
</feature>